<sequence length="1149" mass="130258">MLRNYVTSIQCRKFAYAQHISREFDCHIENTLRISAVYFQTSDPREDCAEKENTRSKTLEDLKANFYCDLCDKQYHKHQEFDNHINSYDHAHKQRLKELKQREFARNVASKLRKDERKQKKYLHRLHRMANLKREATCAPGSGPMFKSTTVSVQDHIPENLEDDLAQSVGKGPEGHCFKRIHDKSSVMPIILASSESSENYKQHFDYQTQKGHGHKFSFSFAFPKKAQIKLESSAAVFYKFNDDISAERGLKRRSRFVPESFTALSALPAEVLQCPSKTQQSIAVSLNHSLDNKHKAEQAHSKLQSALAAEVFLFPSSNQHSTTGGSKQALNKVYCLQEQNLKQMLTSVVNVFPDPDICHLKVPHFSNVSVAAAAMTNTTTCMQDIVKDEFALIDLKSGTIDTDPTVQEAHCKELTVPSKAQQNENTAINQSEYRTQDNTDLSHCLLLSSDSVADAKAQRNDGPFKRPRHAFYPVQSKDGSMLLQWPSEMLMHTGTEPSISYSCNPLYFDFRTSKSAAEKENIKNVQRPHPCDTPCPAWDNVTNKYANTKFNRNSIAHEPERNMKQYNVFCFVNGNKKHISSCYLDKIYHLDTKYHRHKAKRCKKHDHKCKMRQHRCKHGSQDSGRSLKCRYRHRWSMDNGGVGVYNSLSSQYKNLKGSPGSIDDLVPSNQVPDTEGAATDRSGVLQIKPQCGLLNRKAEFESPSQHNMTSLHYQLGVAPINHVCDIYSAAFSNLSTDRASSSQQKPDAHVQQSWPLKRKHGPLVDEPEMQRKKRKLYKPFSLSIQQITFSEQNYFILWKAIQRKLMGKVKGHISVSRTLCRYSQNKFPISVNRKLVNWQKMSFKSTKCVNNINQSKDNKGTQVWDGFLEISDTKEPCLLAAHIPGHIIKHEIAIKERIPGATSDAFSKELNYHGSNTCSKTAAEQRSLPPDRRTGKEVNSSRSCTQYAALEFPSQNTPTNSQSFPTGQFQSPVSSAHPKHFLPHRYAKKHNPCAGYRHELQPIIFPRKLKIAFPSTAAQSCSSLYPALYEQPFCSSASTMVQHTFTHHHVTVLSAASFATASTDTRVHMDFQQQFVSPQAFPRAPLYQVTAEPRLCPVDHVFPLPRVPVVPASVHHCLPLPFPPISHTAVFSPLHIPQPSLIPLQSIF</sequence>
<evidence type="ECO:0000256" key="1">
    <source>
        <dbReference type="ARBA" id="ARBA00022723"/>
    </source>
</evidence>
<dbReference type="PROSITE" id="PS00028">
    <property type="entry name" value="ZINC_FINGER_C2H2_1"/>
    <property type="match status" value="1"/>
</dbReference>
<evidence type="ECO:0000256" key="4">
    <source>
        <dbReference type="SAM" id="MobiDB-lite"/>
    </source>
</evidence>
<evidence type="ECO:0000256" key="2">
    <source>
        <dbReference type="ARBA" id="ARBA00022771"/>
    </source>
</evidence>
<reference evidence="6" key="2">
    <citation type="submission" date="2020-05" db="UniProtKB">
        <authorList>
            <consortium name="Ensembl"/>
        </authorList>
    </citation>
    <scope>IDENTIFICATION</scope>
</reference>
<evidence type="ECO:0000256" key="3">
    <source>
        <dbReference type="ARBA" id="ARBA00022833"/>
    </source>
</evidence>
<keyword evidence="3" id="KW-0862">Zinc</keyword>
<feature type="domain" description="C2H2-type" evidence="5">
    <location>
        <begin position="68"/>
        <end position="90"/>
    </location>
</feature>
<dbReference type="InterPro" id="IPR036236">
    <property type="entry name" value="Znf_C2H2_sf"/>
</dbReference>
<dbReference type="Ensembl" id="ENSXETT00000103424">
    <property type="protein sequence ID" value="ENSXETP00000088026"/>
    <property type="gene ID" value="ENSXETG00000039111"/>
</dbReference>
<feature type="region of interest" description="Disordered" evidence="4">
    <location>
        <begin position="919"/>
        <end position="943"/>
    </location>
</feature>
<dbReference type="InParanoid" id="A0A6I8RSV1"/>
<dbReference type="InterPro" id="IPR052445">
    <property type="entry name" value="ZnF-G_patch_domain"/>
</dbReference>
<feature type="compositionally biased region" description="Polar residues" evidence="4">
    <location>
        <begin position="739"/>
        <end position="755"/>
    </location>
</feature>
<dbReference type="Bgee" id="ENSXETG00000039111">
    <property type="expression patterns" value="Expressed in brain and 2 other cell types or tissues"/>
</dbReference>
<reference evidence="6" key="1">
    <citation type="journal article" date="2010" name="Science">
        <title>The genome of the Western clawed frog Xenopus tropicalis.</title>
        <authorList>
            <person name="Hellsten U."/>
            <person name="Harland R.M."/>
            <person name="Gilchrist M.J."/>
            <person name="Hendrix D."/>
            <person name="Jurka J."/>
            <person name="Kapitonov V."/>
            <person name="Ovcharenko I."/>
            <person name="Putnam N.H."/>
            <person name="Shu S."/>
            <person name="Taher L."/>
            <person name="Blitz I.L."/>
            <person name="Blumberg B."/>
            <person name="Dichmann D.S."/>
            <person name="Dubchak I."/>
            <person name="Amaya E."/>
            <person name="Detter J.C."/>
            <person name="Fletcher R."/>
            <person name="Gerhard D.S."/>
            <person name="Goodstein D."/>
            <person name="Graves T."/>
            <person name="Grigoriev I.V."/>
            <person name="Grimwood J."/>
            <person name="Kawashima T."/>
            <person name="Lindquist E."/>
            <person name="Lucas S.M."/>
            <person name="Mead P.E."/>
            <person name="Mitros T."/>
            <person name="Ogino H."/>
            <person name="Ohta Y."/>
            <person name="Poliakov A.V."/>
            <person name="Pollet N."/>
            <person name="Robert J."/>
            <person name="Salamov A."/>
            <person name="Sater A.K."/>
            <person name="Schmutz J."/>
            <person name="Terry A."/>
            <person name="Vize P.D."/>
            <person name="Warren W.C."/>
            <person name="Wells D."/>
            <person name="Wills A."/>
            <person name="Wilson R.K."/>
            <person name="Zimmerman L.B."/>
            <person name="Zorn A.M."/>
            <person name="Grainger R."/>
            <person name="Grammer T."/>
            <person name="Khokha M.K."/>
            <person name="Richardson P.M."/>
            <person name="Rokhsar D.S."/>
        </authorList>
    </citation>
    <scope>NUCLEOTIDE SEQUENCE [LARGE SCALE GENOMIC DNA]</scope>
    <source>
        <strain evidence="6">Nigerian</strain>
    </source>
</reference>
<dbReference type="AlphaFoldDB" id="A0A6I8RSV1"/>
<name>A0A6I8RSV1_XENTR</name>
<dbReference type="GeneTree" id="ENSGT00940000160909"/>
<dbReference type="PANTHER" id="PTHR17614">
    <property type="entry name" value="ZINC FINGER-CONTAINING"/>
    <property type="match status" value="1"/>
</dbReference>
<gene>
    <name evidence="6" type="primary">znf804a</name>
</gene>
<dbReference type="PANTHER" id="PTHR17614:SF13">
    <property type="entry name" value="ZINC FINGER PROTEIN 804A"/>
    <property type="match status" value="1"/>
</dbReference>
<feature type="region of interest" description="Disordered" evidence="4">
    <location>
        <begin position="739"/>
        <end position="762"/>
    </location>
</feature>
<organism evidence="6">
    <name type="scientific">Xenopus tropicalis</name>
    <name type="common">Western clawed frog</name>
    <name type="synonym">Silurana tropicalis</name>
    <dbReference type="NCBI Taxonomy" id="8364"/>
    <lineage>
        <taxon>Eukaryota</taxon>
        <taxon>Metazoa</taxon>
        <taxon>Chordata</taxon>
        <taxon>Craniata</taxon>
        <taxon>Vertebrata</taxon>
        <taxon>Euteleostomi</taxon>
        <taxon>Amphibia</taxon>
        <taxon>Batrachia</taxon>
        <taxon>Anura</taxon>
        <taxon>Pipoidea</taxon>
        <taxon>Pipidae</taxon>
        <taxon>Xenopodinae</taxon>
        <taxon>Xenopus</taxon>
        <taxon>Silurana</taxon>
    </lineage>
</organism>
<dbReference type="SUPFAM" id="SSF57667">
    <property type="entry name" value="beta-beta-alpha zinc fingers"/>
    <property type="match status" value="1"/>
</dbReference>
<keyword evidence="1" id="KW-0479">Metal-binding</keyword>
<evidence type="ECO:0000259" key="5">
    <source>
        <dbReference type="PROSITE" id="PS00028"/>
    </source>
</evidence>
<protein>
    <submittedName>
        <fullName evidence="6">Zinc finger protein 804A</fullName>
    </submittedName>
</protein>
<accession>A0A6I8RSV1</accession>
<dbReference type="InterPro" id="IPR013087">
    <property type="entry name" value="Znf_C2H2_type"/>
</dbReference>
<evidence type="ECO:0000313" key="6">
    <source>
        <dbReference type="Ensembl" id="ENSXETP00000088026"/>
    </source>
</evidence>
<proteinExistence type="predicted"/>
<dbReference type="GO" id="GO:0008270">
    <property type="term" value="F:zinc ion binding"/>
    <property type="evidence" value="ECO:0007669"/>
    <property type="project" value="UniProtKB-KW"/>
</dbReference>
<keyword evidence="2" id="KW-0863">Zinc-finger</keyword>